<keyword evidence="4" id="KW-1185">Reference proteome</keyword>
<organism evidence="3 4">
    <name type="scientific">Phaeoacremonium minimum (strain UCR-PA7)</name>
    <name type="common">Esca disease fungus</name>
    <name type="synonym">Togninia minima</name>
    <dbReference type="NCBI Taxonomy" id="1286976"/>
    <lineage>
        <taxon>Eukaryota</taxon>
        <taxon>Fungi</taxon>
        <taxon>Dikarya</taxon>
        <taxon>Ascomycota</taxon>
        <taxon>Pezizomycotina</taxon>
        <taxon>Sordariomycetes</taxon>
        <taxon>Sordariomycetidae</taxon>
        <taxon>Togniniales</taxon>
        <taxon>Togniniaceae</taxon>
        <taxon>Phaeoacremonium</taxon>
    </lineage>
</organism>
<evidence type="ECO:0000313" key="4">
    <source>
        <dbReference type="Proteomes" id="UP000014074"/>
    </source>
</evidence>
<evidence type="ECO:0000313" key="3">
    <source>
        <dbReference type="EMBL" id="EOO02350.1"/>
    </source>
</evidence>
<dbReference type="PANTHER" id="PTHR34826">
    <property type="entry name" value="UPF0590 PROTEIN C409.17C"/>
    <property type="match status" value="1"/>
</dbReference>
<dbReference type="OrthoDB" id="2119945at2759"/>
<dbReference type="HOGENOM" id="CLU_047849_0_1_1"/>
<dbReference type="eggNOG" id="ENOG502RXNE">
    <property type="taxonomic scope" value="Eukaryota"/>
</dbReference>
<dbReference type="Pfam" id="PF08588">
    <property type="entry name" value="Duc1"/>
    <property type="match status" value="1"/>
</dbReference>
<dbReference type="AlphaFoldDB" id="R8BSV5"/>
<feature type="compositionally biased region" description="Basic and acidic residues" evidence="1">
    <location>
        <begin position="326"/>
        <end position="347"/>
    </location>
</feature>
<reference evidence="4" key="1">
    <citation type="journal article" date="2013" name="Genome Announc.">
        <title>Draft genome sequence of the ascomycete Phaeoacremonium aleophilum strain UCR-PA7, a causal agent of the esca disease complex in grapevines.</title>
        <authorList>
            <person name="Blanco-Ulate B."/>
            <person name="Rolshausen P."/>
            <person name="Cantu D."/>
        </authorList>
    </citation>
    <scope>NUCLEOTIDE SEQUENCE [LARGE SCALE GENOMIC DNA]</scope>
    <source>
        <strain evidence="4">UCR-PA7</strain>
    </source>
</reference>
<dbReference type="EMBL" id="KB932922">
    <property type="protein sequence ID" value="EOO02350.1"/>
    <property type="molecule type" value="Genomic_DNA"/>
</dbReference>
<dbReference type="Proteomes" id="UP000014074">
    <property type="component" value="Unassembled WGS sequence"/>
</dbReference>
<dbReference type="RefSeq" id="XP_007912897.1">
    <property type="nucleotide sequence ID" value="XM_007914706.1"/>
</dbReference>
<feature type="region of interest" description="Disordered" evidence="1">
    <location>
        <begin position="51"/>
        <end position="110"/>
    </location>
</feature>
<proteinExistence type="predicted"/>
<evidence type="ECO:0000256" key="1">
    <source>
        <dbReference type="SAM" id="MobiDB-lite"/>
    </source>
</evidence>
<sequence>MAHHYVLRVTAGPNYDLADHTEVPVNTSKPVKINTHLIDAELNVRVQNYRGLPRQSPSTSPYFSSEPHATGGDQYSIALRFTPKKPTKAASGDKDSDDEEAQGISATDLQWGNDFDHPIRDRLPPGFGTAMKIVKWWIDPGLEGDPYADSPYLYGPALSSFNAVHVGEGTFDEDKGGLWFEEGGDDDGLEARQRVGAPVDNKGRMKWALNADNKAKWVWEYGRTYGVDFFNPYLDFSEFALRLPGFNLPIIRYWDGQGLRPEMKRSHQLRYVLRNRATEEVYLVVLFTLYLKEDVNEDGSLKPEALKAYTSGKKFQNKAAEGSSAEDDHAKTDENFDHDKALDEARRSLSQVDVTATEETSADDVD</sequence>
<feature type="region of interest" description="Disordered" evidence="1">
    <location>
        <begin position="315"/>
        <end position="366"/>
    </location>
</feature>
<name>R8BSV5_PHAM7</name>
<dbReference type="KEGG" id="tmn:UCRPA7_2131"/>
<evidence type="ECO:0000259" key="2">
    <source>
        <dbReference type="Pfam" id="PF08588"/>
    </source>
</evidence>
<dbReference type="InterPro" id="IPR013897">
    <property type="entry name" value="Duc1"/>
</dbReference>
<feature type="compositionally biased region" description="Polar residues" evidence="1">
    <location>
        <begin position="348"/>
        <end position="359"/>
    </location>
</feature>
<protein>
    <submittedName>
        <fullName evidence="3">Putative f-box domain containing protein</fullName>
    </submittedName>
</protein>
<accession>R8BSV5</accession>
<dbReference type="GeneID" id="19322351"/>
<gene>
    <name evidence="3" type="ORF">UCRPA7_2131</name>
</gene>
<feature type="domain" description="Domain of unknown function at the cortex 1" evidence="2">
    <location>
        <begin position="7"/>
        <end position="289"/>
    </location>
</feature>
<dbReference type="PANTHER" id="PTHR34826:SF2">
    <property type="entry name" value="UPF0590 PROTEIN C409.17C"/>
    <property type="match status" value="1"/>
</dbReference>